<reference evidence="2" key="1">
    <citation type="submission" date="2022-11" db="EMBL/GenBank/DDBJ databases">
        <title>Genome Sequence of Cubamyces cubensis.</title>
        <authorList>
            <person name="Buettner E."/>
        </authorList>
    </citation>
    <scope>NUCLEOTIDE SEQUENCE</scope>
    <source>
        <strain evidence="2">MPL-01</strain>
    </source>
</reference>
<evidence type="ECO:0000256" key="1">
    <source>
        <dbReference type="SAM" id="MobiDB-lite"/>
    </source>
</evidence>
<dbReference type="AlphaFoldDB" id="A0AAD7U2K8"/>
<dbReference type="Proteomes" id="UP001215151">
    <property type="component" value="Unassembled WGS sequence"/>
</dbReference>
<accession>A0AAD7U2K8</accession>
<dbReference type="EMBL" id="JAPEVG010000031">
    <property type="protein sequence ID" value="KAJ8494814.1"/>
    <property type="molecule type" value="Genomic_DNA"/>
</dbReference>
<protein>
    <submittedName>
        <fullName evidence="2">Uncharacterized protein</fullName>
    </submittedName>
</protein>
<feature type="region of interest" description="Disordered" evidence="1">
    <location>
        <begin position="68"/>
        <end position="112"/>
    </location>
</feature>
<proteinExistence type="predicted"/>
<feature type="compositionally biased region" description="Polar residues" evidence="1">
    <location>
        <begin position="76"/>
        <end position="97"/>
    </location>
</feature>
<keyword evidence="3" id="KW-1185">Reference proteome</keyword>
<evidence type="ECO:0000313" key="2">
    <source>
        <dbReference type="EMBL" id="KAJ8494814.1"/>
    </source>
</evidence>
<organism evidence="2 3">
    <name type="scientific">Trametes cubensis</name>
    <dbReference type="NCBI Taxonomy" id="1111947"/>
    <lineage>
        <taxon>Eukaryota</taxon>
        <taxon>Fungi</taxon>
        <taxon>Dikarya</taxon>
        <taxon>Basidiomycota</taxon>
        <taxon>Agaricomycotina</taxon>
        <taxon>Agaricomycetes</taxon>
        <taxon>Polyporales</taxon>
        <taxon>Polyporaceae</taxon>
        <taxon>Trametes</taxon>
    </lineage>
</organism>
<name>A0AAD7U2K8_9APHY</name>
<comment type="caution">
    <text evidence="2">The sequence shown here is derived from an EMBL/GenBank/DDBJ whole genome shotgun (WGS) entry which is preliminary data.</text>
</comment>
<evidence type="ECO:0000313" key="3">
    <source>
        <dbReference type="Proteomes" id="UP001215151"/>
    </source>
</evidence>
<sequence>MPGSLTTPAAGPSLVARILNPALNTRYSELGSNVIIFRILYALNVVCRISHTAYRMLLQQVPVRAAAQARSRPQRTIPSFSSAPTLDDQASTSTPDMGQSAGPPPARQQSLWNERPKLPGCAQEENLIIAVQDERATGISDPAHRSRKGCVLRRISDELAICCTCGASVYGLWSVLASHNSHLPSESEFSAQRAAHRIPSEKTHESALGL</sequence>
<gene>
    <name evidence="2" type="ORF">ONZ51_g2082</name>
</gene>